<dbReference type="AlphaFoldDB" id="A0A6G0XI04"/>
<name>A0A6G0XI04_9STRA</name>
<dbReference type="EMBL" id="VJMJ01000057">
    <property type="protein sequence ID" value="KAF0739902.1"/>
    <property type="molecule type" value="Genomic_DNA"/>
</dbReference>
<accession>A0A6G0XI04</accession>
<dbReference type="VEuPathDB" id="FungiDB:AeMF1_016526"/>
<gene>
    <name evidence="1" type="ORF">Ae201684_004561</name>
</gene>
<comment type="caution">
    <text evidence="1">The sequence shown here is derived from an EMBL/GenBank/DDBJ whole genome shotgun (WGS) entry which is preliminary data.</text>
</comment>
<sequence length="200" mass="22523">MKRRMTGFGALWQLQRRSLATKSTAPLKHPVCDAFRAIILQQRSLLLEMTDDEYRFRCPTLQGTTGGHIRHALDHLSRSLAIRDSTIRYDIRERNTNVEVNRLDAIDAMDKLGTLATTQVDEAHLHKPVDAMFMLSGDGNEVKLQSTVEREMAFAVHHAIHHNALIKVILTTHFPHVPLPPQFGVAPSTIHFLSTHPADA</sequence>
<keyword evidence="2" id="KW-1185">Reference proteome</keyword>
<dbReference type="Proteomes" id="UP000481153">
    <property type="component" value="Unassembled WGS sequence"/>
</dbReference>
<evidence type="ECO:0008006" key="3">
    <source>
        <dbReference type="Google" id="ProtNLM"/>
    </source>
</evidence>
<reference evidence="1 2" key="1">
    <citation type="submission" date="2019-07" db="EMBL/GenBank/DDBJ databases">
        <title>Genomics analysis of Aphanomyces spp. identifies a new class of oomycete effector associated with host adaptation.</title>
        <authorList>
            <person name="Gaulin E."/>
        </authorList>
    </citation>
    <scope>NUCLEOTIDE SEQUENCE [LARGE SCALE GENOMIC DNA]</scope>
    <source>
        <strain evidence="1 2">ATCC 201684</strain>
    </source>
</reference>
<dbReference type="PANTHER" id="PTHR39473">
    <property type="match status" value="1"/>
</dbReference>
<protein>
    <recommendedName>
        <fullName evidence="3">DinB-like domain-containing protein</fullName>
    </recommendedName>
</protein>
<proteinExistence type="predicted"/>
<evidence type="ECO:0000313" key="2">
    <source>
        <dbReference type="Proteomes" id="UP000481153"/>
    </source>
</evidence>
<dbReference type="PANTHER" id="PTHR39473:SF1">
    <property type="entry name" value="DINB-LIKE DOMAIN-CONTAINING PROTEIN"/>
    <property type="match status" value="1"/>
</dbReference>
<evidence type="ECO:0000313" key="1">
    <source>
        <dbReference type="EMBL" id="KAF0739902.1"/>
    </source>
</evidence>
<organism evidence="1 2">
    <name type="scientific">Aphanomyces euteiches</name>
    <dbReference type="NCBI Taxonomy" id="100861"/>
    <lineage>
        <taxon>Eukaryota</taxon>
        <taxon>Sar</taxon>
        <taxon>Stramenopiles</taxon>
        <taxon>Oomycota</taxon>
        <taxon>Saprolegniomycetes</taxon>
        <taxon>Saprolegniales</taxon>
        <taxon>Verrucalvaceae</taxon>
        <taxon>Aphanomyces</taxon>
    </lineage>
</organism>